<accession>A0A8K1CLP0</accession>
<sequence>MSPASGSSSGSGSGSRGGAVGDDDAWYLVGDRDRNSTGDTCGYYQLESGQSCRKPRRCYDCLNAEVEGEPDGCVLTPTGACKRMDAYVPNRDFRADNVSYTNYYPSINTTYCESTDPACDRCRKIAAEAMQSSVAFEGSLEMANKSDETVRRFCRGIEGCVCVAVCESPQWRYSVQEDCSTGNDTYDISSDDNYKSALPIFMALQVLLIIMVVYRQGAYARRYRRRRAAEGPYNANAISSPRNRLQLTGWRAMHENMINREKAQHGLVSLMSPRTGDEPLEQNVIMTDDEIPELPEHYALETPMNRPRRASTDMAILEDGRPSDLSRRPTHVDDEHAGEENSHASTEPVATTSASAEAKPPAEQEEQQQTRT</sequence>
<keyword evidence="2" id="KW-1133">Transmembrane helix</keyword>
<feature type="region of interest" description="Disordered" evidence="1">
    <location>
        <begin position="1"/>
        <end position="24"/>
    </location>
</feature>
<proteinExistence type="predicted"/>
<evidence type="ECO:0000256" key="1">
    <source>
        <dbReference type="SAM" id="MobiDB-lite"/>
    </source>
</evidence>
<evidence type="ECO:0000313" key="3">
    <source>
        <dbReference type="EMBL" id="TMW65238.1"/>
    </source>
</evidence>
<gene>
    <name evidence="3" type="ORF">Poli38472_009405</name>
</gene>
<feature type="compositionally biased region" description="Low complexity" evidence="1">
    <location>
        <begin position="350"/>
        <end position="372"/>
    </location>
</feature>
<protein>
    <submittedName>
        <fullName evidence="3">Uncharacterized protein</fullName>
    </submittedName>
</protein>
<feature type="compositionally biased region" description="Gly residues" evidence="1">
    <location>
        <begin position="9"/>
        <end position="20"/>
    </location>
</feature>
<feature type="region of interest" description="Disordered" evidence="1">
    <location>
        <begin position="301"/>
        <end position="372"/>
    </location>
</feature>
<keyword evidence="2" id="KW-0812">Transmembrane</keyword>
<evidence type="ECO:0000256" key="2">
    <source>
        <dbReference type="SAM" id="Phobius"/>
    </source>
</evidence>
<keyword evidence="2" id="KW-0472">Membrane</keyword>
<dbReference type="OrthoDB" id="148820at2759"/>
<dbReference type="AlphaFoldDB" id="A0A8K1CLP0"/>
<comment type="caution">
    <text evidence="3">The sequence shown here is derived from an EMBL/GenBank/DDBJ whole genome shotgun (WGS) entry which is preliminary data.</text>
</comment>
<feature type="compositionally biased region" description="Basic and acidic residues" evidence="1">
    <location>
        <begin position="318"/>
        <end position="342"/>
    </location>
</feature>
<feature type="transmembrane region" description="Helical" evidence="2">
    <location>
        <begin position="197"/>
        <end position="217"/>
    </location>
</feature>
<dbReference type="EMBL" id="SPLM01000038">
    <property type="protein sequence ID" value="TMW65238.1"/>
    <property type="molecule type" value="Genomic_DNA"/>
</dbReference>
<evidence type="ECO:0000313" key="4">
    <source>
        <dbReference type="Proteomes" id="UP000794436"/>
    </source>
</evidence>
<reference evidence="3" key="1">
    <citation type="submission" date="2019-03" db="EMBL/GenBank/DDBJ databases">
        <title>Long read genome sequence of the mycoparasitic Pythium oligandrum ATCC 38472 isolated from sugarbeet rhizosphere.</title>
        <authorList>
            <person name="Gaulin E."/>
        </authorList>
    </citation>
    <scope>NUCLEOTIDE SEQUENCE</scope>
    <source>
        <strain evidence="3">ATCC 38472_TT</strain>
    </source>
</reference>
<name>A0A8K1CLP0_PYTOL</name>
<dbReference type="Proteomes" id="UP000794436">
    <property type="component" value="Unassembled WGS sequence"/>
</dbReference>
<organism evidence="3 4">
    <name type="scientific">Pythium oligandrum</name>
    <name type="common">Mycoparasitic fungus</name>
    <dbReference type="NCBI Taxonomy" id="41045"/>
    <lineage>
        <taxon>Eukaryota</taxon>
        <taxon>Sar</taxon>
        <taxon>Stramenopiles</taxon>
        <taxon>Oomycota</taxon>
        <taxon>Peronosporomycetes</taxon>
        <taxon>Pythiales</taxon>
        <taxon>Pythiaceae</taxon>
        <taxon>Pythium</taxon>
    </lineage>
</organism>
<keyword evidence="4" id="KW-1185">Reference proteome</keyword>